<feature type="transmembrane region" description="Helical" evidence="1">
    <location>
        <begin position="87"/>
        <end position="112"/>
    </location>
</feature>
<name>A0A2S7N3Y9_9BACI</name>
<reference evidence="2 3" key="1">
    <citation type="submission" date="2017-12" db="EMBL/GenBank/DDBJ databases">
        <title>Taxonomic description and draft genome of Pradoshia cofamensis Gen. nov., sp. nov., a thermotolerant bacillale isolated from anterior gut of earthworm Eisenia fetida.</title>
        <authorList>
            <person name="Saha T."/>
            <person name="Chakraborty R."/>
        </authorList>
    </citation>
    <scope>NUCLEOTIDE SEQUENCE [LARGE SCALE GENOMIC DNA]</scope>
    <source>
        <strain evidence="2 3">EAG3</strain>
    </source>
</reference>
<dbReference type="AlphaFoldDB" id="A0A2S7N3Y9"/>
<evidence type="ECO:0000313" key="2">
    <source>
        <dbReference type="EMBL" id="PQD96713.1"/>
    </source>
</evidence>
<comment type="caution">
    <text evidence="2">The sequence shown here is derived from an EMBL/GenBank/DDBJ whole genome shotgun (WGS) entry which is preliminary data.</text>
</comment>
<dbReference type="OrthoDB" id="2440603at2"/>
<gene>
    <name evidence="2" type="ORF">CYL18_02135</name>
</gene>
<keyword evidence="1" id="KW-0472">Membrane</keyword>
<evidence type="ECO:0000256" key="1">
    <source>
        <dbReference type="SAM" id="Phobius"/>
    </source>
</evidence>
<sequence length="117" mass="13044">MSCYFQYMKSIIMPFLVTIMLLTITVGFWGGIPLFVMPVILYETGLPRFVQWILVCLSAGICFSIVCVPLVLSLVEVYSRSKGKGMLNTFLIGQGIMIVFAAILFAVFYSVVPLMVI</sequence>
<organism evidence="2 3">
    <name type="scientific">Pradoshia eiseniae</name>
    <dbReference type="NCBI Taxonomy" id="2064768"/>
    <lineage>
        <taxon>Bacteria</taxon>
        <taxon>Bacillati</taxon>
        <taxon>Bacillota</taxon>
        <taxon>Bacilli</taxon>
        <taxon>Bacillales</taxon>
        <taxon>Bacillaceae</taxon>
        <taxon>Pradoshia</taxon>
    </lineage>
</organism>
<accession>A0A2S7N3Y9</accession>
<dbReference type="RefSeq" id="WP_104847810.1">
    <property type="nucleotide sequence ID" value="NZ_PKOZ01000001.1"/>
</dbReference>
<proteinExistence type="predicted"/>
<keyword evidence="1" id="KW-0812">Transmembrane</keyword>
<feature type="transmembrane region" description="Helical" evidence="1">
    <location>
        <begin position="12"/>
        <end position="32"/>
    </location>
</feature>
<dbReference type="EMBL" id="PKOZ01000001">
    <property type="protein sequence ID" value="PQD96713.1"/>
    <property type="molecule type" value="Genomic_DNA"/>
</dbReference>
<dbReference type="Proteomes" id="UP000239663">
    <property type="component" value="Unassembled WGS sequence"/>
</dbReference>
<keyword evidence="3" id="KW-1185">Reference proteome</keyword>
<keyword evidence="1" id="KW-1133">Transmembrane helix</keyword>
<feature type="transmembrane region" description="Helical" evidence="1">
    <location>
        <begin position="52"/>
        <end position="75"/>
    </location>
</feature>
<protein>
    <submittedName>
        <fullName evidence="2">Uncharacterized protein</fullName>
    </submittedName>
</protein>
<evidence type="ECO:0000313" key="3">
    <source>
        <dbReference type="Proteomes" id="UP000239663"/>
    </source>
</evidence>